<sequence>MIATTRYQLALLAHSQRYLPPLIAFLAVLGVLYTSRDAPVLPEFAVSGGALLVVTCWLTIALADVEDPAQRLVTRLRPIAWCTDRTPDGRSGVS</sequence>
<keyword evidence="1" id="KW-0812">Transmembrane</keyword>
<comment type="caution">
    <text evidence="2">The sequence shown here is derived from an EMBL/GenBank/DDBJ whole genome shotgun (WGS) entry which is preliminary data.</text>
</comment>
<evidence type="ECO:0000256" key="1">
    <source>
        <dbReference type="SAM" id="Phobius"/>
    </source>
</evidence>
<evidence type="ECO:0000313" key="3">
    <source>
        <dbReference type="Proteomes" id="UP000247892"/>
    </source>
</evidence>
<dbReference type="Proteomes" id="UP000247892">
    <property type="component" value="Unassembled WGS sequence"/>
</dbReference>
<keyword evidence="3" id="KW-1185">Reference proteome</keyword>
<organism evidence="2 3">
    <name type="scientific">Prauserella flavalba</name>
    <dbReference type="NCBI Taxonomy" id="1477506"/>
    <lineage>
        <taxon>Bacteria</taxon>
        <taxon>Bacillati</taxon>
        <taxon>Actinomycetota</taxon>
        <taxon>Actinomycetes</taxon>
        <taxon>Pseudonocardiales</taxon>
        <taxon>Pseudonocardiaceae</taxon>
        <taxon>Prauserella</taxon>
    </lineage>
</organism>
<proteinExistence type="predicted"/>
<reference evidence="2 3" key="1">
    <citation type="submission" date="2016-07" db="EMBL/GenBank/DDBJ databases">
        <title>Draft genome sequence of Prauserella sp. YIM 121212, isolated from alkaline soil.</title>
        <authorList>
            <person name="Ruckert C."/>
            <person name="Albersmeier A."/>
            <person name="Jiang C.-L."/>
            <person name="Jiang Y."/>
            <person name="Kalinowski J."/>
            <person name="Schneider O."/>
            <person name="Winkler A."/>
            <person name="Zotchev S.B."/>
        </authorList>
    </citation>
    <scope>NUCLEOTIDE SEQUENCE [LARGE SCALE GENOMIC DNA]</scope>
    <source>
        <strain evidence="2 3">YIM 121212</strain>
    </source>
</reference>
<gene>
    <name evidence="2" type="ORF">BA062_02205</name>
</gene>
<name>A0A318LXV3_9PSEU</name>
<keyword evidence="1" id="KW-1133">Transmembrane helix</keyword>
<feature type="transmembrane region" description="Helical" evidence="1">
    <location>
        <begin position="18"/>
        <end position="34"/>
    </location>
</feature>
<protein>
    <submittedName>
        <fullName evidence="2">Uncharacterized protein</fullName>
    </submittedName>
</protein>
<accession>A0A318LXV3</accession>
<dbReference type="EMBL" id="MASU01000001">
    <property type="protein sequence ID" value="PXY38571.1"/>
    <property type="molecule type" value="Genomic_DNA"/>
</dbReference>
<evidence type="ECO:0000313" key="2">
    <source>
        <dbReference type="EMBL" id="PXY38571.1"/>
    </source>
</evidence>
<keyword evidence="1" id="KW-0472">Membrane</keyword>
<dbReference type="AlphaFoldDB" id="A0A318LXV3"/>
<feature type="transmembrane region" description="Helical" evidence="1">
    <location>
        <begin position="46"/>
        <end position="65"/>
    </location>
</feature>